<dbReference type="AlphaFoldDB" id="A0A8H6BYG9"/>
<accession>A0A8H6BYG9</accession>
<feature type="transmembrane region" description="Helical" evidence="2">
    <location>
        <begin position="117"/>
        <end position="139"/>
    </location>
</feature>
<keyword evidence="2" id="KW-0472">Membrane</keyword>
<evidence type="ECO:0000313" key="3">
    <source>
        <dbReference type="EMBL" id="KAF6066729.1"/>
    </source>
</evidence>
<keyword evidence="2" id="KW-0812">Transmembrane</keyword>
<proteinExistence type="predicted"/>
<reference evidence="3 4" key="1">
    <citation type="submission" date="2020-03" db="EMBL/GenBank/DDBJ databases">
        <title>FDA dAtabase for Regulatory Grade micrObial Sequences (FDA-ARGOS): Supporting development and validation of Infectious Disease Dx tests.</title>
        <authorList>
            <person name="Campos J."/>
            <person name="Goldberg B."/>
            <person name="Tallon L."/>
            <person name="Sadzewicz L."/>
            <person name="Vavikolanu K."/>
            <person name="Mehta A."/>
            <person name="Aluvathingal J."/>
            <person name="Nadendla S."/>
            <person name="Nandy P."/>
            <person name="Geyer C."/>
            <person name="Yan Y."/>
            <person name="Sichtig H."/>
        </authorList>
    </citation>
    <scope>NUCLEOTIDE SEQUENCE [LARGE SCALE GENOMIC DNA]</scope>
    <source>
        <strain evidence="3 4">FDAARGOS_656</strain>
    </source>
</reference>
<evidence type="ECO:0000256" key="1">
    <source>
        <dbReference type="SAM" id="MobiDB-lite"/>
    </source>
</evidence>
<evidence type="ECO:0000313" key="4">
    <source>
        <dbReference type="Proteomes" id="UP000536275"/>
    </source>
</evidence>
<protein>
    <submittedName>
        <fullName evidence="3">Uncharacterized protein</fullName>
    </submittedName>
</protein>
<evidence type="ECO:0000256" key="2">
    <source>
        <dbReference type="SAM" id="Phobius"/>
    </source>
</evidence>
<gene>
    <name evidence="3" type="ORF">FOB64_004198</name>
</gene>
<feature type="region of interest" description="Disordered" evidence="1">
    <location>
        <begin position="52"/>
        <end position="97"/>
    </location>
</feature>
<dbReference type="EMBL" id="JABWAD010000055">
    <property type="protein sequence ID" value="KAF6066729.1"/>
    <property type="molecule type" value="Genomic_DNA"/>
</dbReference>
<sequence length="143" mass="16429">MNNNLTKINQELTQIQQFDANTMKISPIKESSRIPITTANMPNNQFKPIKLHRSNTTCGGGGATGKSPSPTRIPTLQRSKSNVPEDTSPQDSTTTNNNKKEKYYKQWTIYYDIIRPIFVLLHLFSTCLINCEVYFLFIFKFNF</sequence>
<name>A0A8H6BYG9_CANAX</name>
<dbReference type="Proteomes" id="UP000536275">
    <property type="component" value="Unassembled WGS sequence"/>
</dbReference>
<organism evidence="3 4">
    <name type="scientific">Candida albicans</name>
    <name type="common">Yeast</name>
    <dbReference type="NCBI Taxonomy" id="5476"/>
    <lineage>
        <taxon>Eukaryota</taxon>
        <taxon>Fungi</taxon>
        <taxon>Dikarya</taxon>
        <taxon>Ascomycota</taxon>
        <taxon>Saccharomycotina</taxon>
        <taxon>Pichiomycetes</taxon>
        <taxon>Debaryomycetaceae</taxon>
        <taxon>Candida/Lodderomyces clade</taxon>
        <taxon>Candida</taxon>
    </lineage>
</organism>
<comment type="caution">
    <text evidence="3">The sequence shown here is derived from an EMBL/GenBank/DDBJ whole genome shotgun (WGS) entry which is preliminary data.</text>
</comment>
<feature type="compositionally biased region" description="Polar residues" evidence="1">
    <location>
        <begin position="66"/>
        <end position="92"/>
    </location>
</feature>
<keyword evidence="2" id="KW-1133">Transmembrane helix</keyword>